<protein>
    <recommendedName>
        <fullName evidence="6">DUF202 domain-containing protein</fullName>
    </recommendedName>
</protein>
<accession>A0A255H109</accession>
<evidence type="ECO:0000256" key="5">
    <source>
        <dbReference type="SAM" id="Phobius"/>
    </source>
</evidence>
<dbReference type="OrthoDB" id="3701077at2"/>
<dbReference type="GO" id="GO:0012505">
    <property type="term" value="C:endomembrane system"/>
    <property type="evidence" value="ECO:0007669"/>
    <property type="project" value="UniProtKB-SubCell"/>
</dbReference>
<keyword evidence="3 5" id="KW-1133">Transmembrane helix</keyword>
<evidence type="ECO:0000256" key="3">
    <source>
        <dbReference type="ARBA" id="ARBA00022989"/>
    </source>
</evidence>
<dbReference type="EMBL" id="NMVQ01000023">
    <property type="protein sequence ID" value="OYO20953.1"/>
    <property type="molecule type" value="Genomic_DNA"/>
</dbReference>
<feature type="domain" description="DUF202" evidence="6">
    <location>
        <begin position="8"/>
        <end position="72"/>
    </location>
</feature>
<gene>
    <name evidence="7" type="ORF">CGZ93_12130</name>
</gene>
<organism evidence="7 8">
    <name type="scientific">Enemella dayhoffiae</name>
    <dbReference type="NCBI Taxonomy" id="2016507"/>
    <lineage>
        <taxon>Bacteria</taxon>
        <taxon>Bacillati</taxon>
        <taxon>Actinomycetota</taxon>
        <taxon>Actinomycetes</taxon>
        <taxon>Propionibacteriales</taxon>
        <taxon>Propionibacteriaceae</taxon>
        <taxon>Enemella</taxon>
    </lineage>
</organism>
<sequence length="108" mass="11819">MTVQLHQDPGLQPERTNFAWSRTGMALVLVGLLHLRFVGHFGPVVLPVLGIVGVVALVTSMTGRRRYRRRVRGIREESLQPAARSVLLLGGSVLLLGTCTLLIILLRG</sequence>
<evidence type="ECO:0000313" key="7">
    <source>
        <dbReference type="EMBL" id="OYO20953.1"/>
    </source>
</evidence>
<feature type="transmembrane region" description="Helical" evidence="5">
    <location>
        <begin position="44"/>
        <end position="64"/>
    </location>
</feature>
<evidence type="ECO:0000256" key="2">
    <source>
        <dbReference type="ARBA" id="ARBA00022692"/>
    </source>
</evidence>
<keyword evidence="2 5" id="KW-0812">Transmembrane</keyword>
<comment type="subcellular location">
    <subcellularLocation>
        <location evidence="1">Endomembrane system</location>
        <topology evidence="1">Multi-pass membrane protein</topology>
    </subcellularLocation>
</comment>
<dbReference type="RefSeq" id="WP_094364389.1">
    <property type="nucleotide sequence ID" value="NZ_NMVQ01000023.1"/>
</dbReference>
<dbReference type="AlphaFoldDB" id="A0A255H109"/>
<dbReference type="InterPro" id="IPR003807">
    <property type="entry name" value="DUF202"/>
</dbReference>
<feature type="transmembrane region" description="Helical" evidence="5">
    <location>
        <begin position="85"/>
        <end position="106"/>
    </location>
</feature>
<evidence type="ECO:0000256" key="1">
    <source>
        <dbReference type="ARBA" id="ARBA00004127"/>
    </source>
</evidence>
<keyword evidence="4 5" id="KW-0472">Membrane</keyword>
<evidence type="ECO:0000259" key="6">
    <source>
        <dbReference type="Pfam" id="PF02656"/>
    </source>
</evidence>
<evidence type="ECO:0000256" key="4">
    <source>
        <dbReference type="ARBA" id="ARBA00023136"/>
    </source>
</evidence>
<reference evidence="7 8" key="1">
    <citation type="submission" date="2017-07" db="EMBL/GenBank/DDBJ databases">
        <title>Draft whole genome sequences of clinical Proprionibacteriaceae strains.</title>
        <authorList>
            <person name="Bernier A.-M."/>
            <person name="Bernard K."/>
            <person name="Domingo M.-C."/>
        </authorList>
    </citation>
    <scope>NUCLEOTIDE SEQUENCE [LARGE SCALE GENOMIC DNA]</scope>
    <source>
        <strain evidence="7 8">NML 130396</strain>
    </source>
</reference>
<proteinExistence type="predicted"/>
<dbReference type="Proteomes" id="UP000216311">
    <property type="component" value="Unassembled WGS sequence"/>
</dbReference>
<dbReference type="Pfam" id="PF02656">
    <property type="entry name" value="DUF202"/>
    <property type="match status" value="1"/>
</dbReference>
<name>A0A255H109_9ACTN</name>
<evidence type="ECO:0000313" key="8">
    <source>
        <dbReference type="Proteomes" id="UP000216311"/>
    </source>
</evidence>
<keyword evidence="8" id="KW-1185">Reference proteome</keyword>
<comment type="caution">
    <text evidence="7">The sequence shown here is derived from an EMBL/GenBank/DDBJ whole genome shotgun (WGS) entry which is preliminary data.</text>
</comment>